<evidence type="ECO:0000259" key="3">
    <source>
        <dbReference type="PROSITE" id="PS50110"/>
    </source>
</evidence>
<protein>
    <submittedName>
        <fullName evidence="4">Response regulator</fullName>
    </submittedName>
</protein>
<dbReference type="InterPro" id="IPR050595">
    <property type="entry name" value="Bact_response_regulator"/>
</dbReference>
<evidence type="ECO:0000256" key="1">
    <source>
        <dbReference type="ARBA" id="ARBA00022553"/>
    </source>
</evidence>
<evidence type="ECO:0000313" key="5">
    <source>
        <dbReference type="Proteomes" id="UP001576774"/>
    </source>
</evidence>
<dbReference type="PROSITE" id="PS50110">
    <property type="entry name" value="RESPONSE_REGULATORY"/>
    <property type="match status" value="1"/>
</dbReference>
<dbReference type="Proteomes" id="UP001576774">
    <property type="component" value="Unassembled WGS sequence"/>
</dbReference>
<dbReference type="Pfam" id="PF00072">
    <property type="entry name" value="Response_reg"/>
    <property type="match status" value="1"/>
</dbReference>
<dbReference type="Gene3D" id="3.40.50.2300">
    <property type="match status" value="1"/>
</dbReference>
<name>A0ABV4X8T9_9CYAN</name>
<dbReference type="SMART" id="SM00448">
    <property type="entry name" value="REC"/>
    <property type="match status" value="1"/>
</dbReference>
<dbReference type="SUPFAM" id="SSF52172">
    <property type="entry name" value="CheY-like"/>
    <property type="match status" value="1"/>
</dbReference>
<evidence type="ECO:0000313" key="4">
    <source>
        <dbReference type="EMBL" id="MFB2879134.1"/>
    </source>
</evidence>
<proteinExistence type="predicted"/>
<dbReference type="CDD" id="cd17552">
    <property type="entry name" value="REC_RR468-like"/>
    <property type="match status" value="1"/>
</dbReference>
<evidence type="ECO:0000256" key="2">
    <source>
        <dbReference type="PROSITE-ProRule" id="PRU00169"/>
    </source>
</evidence>
<gene>
    <name evidence="4" type="ORF">ACE1CC_19950</name>
</gene>
<dbReference type="PANTHER" id="PTHR44591:SF22">
    <property type="entry name" value="CHEY SUBFAMILY"/>
    <property type="match status" value="1"/>
</dbReference>
<dbReference type="EMBL" id="JBHFNQ010000151">
    <property type="protein sequence ID" value="MFB2879134.1"/>
    <property type="molecule type" value="Genomic_DNA"/>
</dbReference>
<feature type="modified residue" description="4-aspartylphosphate" evidence="2">
    <location>
        <position position="87"/>
    </location>
</feature>
<reference evidence="4 5" key="1">
    <citation type="submission" date="2024-09" db="EMBL/GenBank/DDBJ databases">
        <title>Floridaenema gen nov. (Aerosakkonemataceae, Aerosakkonematales ord. nov., Cyanobacteria) from benthic tropical and subtropical fresh waters, with the description of four new species.</title>
        <authorList>
            <person name="Moretto J.A."/>
            <person name="Berthold D.E."/>
            <person name="Lefler F.W."/>
            <person name="Huang I.-S."/>
            <person name="Laughinghouse H. IV."/>
        </authorList>
    </citation>
    <scope>NUCLEOTIDE SEQUENCE [LARGE SCALE GENOMIC DNA]</scope>
    <source>
        <strain evidence="4 5">BLCC-F46</strain>
    </source>
</reference>
<keyword evidence="1 2" id="KW-0597">Phosphoprotein</keyword>
<dbReference type="InterPro" id="IPR011006">
    <property type="entry name" value="CheY-like_superfamily"/>
</dbReference>
<organism evidence="4 5">
    <name type="scientific">Floridaenema aerugineum BLCC-F46</name>
    <dbReference type="NCBI Taxonomy" id="3153654"/>
    <lineage>
        <taxon>Bacteria</taxon>
        <taxon>Bacillati</taxon>
        <taxon>Cyanobacteriota</taxon>
        <taxon>Cyanophyceae</taxon>
        <taxon>Oscillatoriophycideae</taxon>
        <taxon>Aerosakkonematales</taxon>
        <taxon>Aerosakkonemataceae</taxon>
        <taxon>Floridanema</taxon>
        <taxon>Floridanema aerugineum</taxon>
    </lineage>
</organism>
<dbReference type="PANTHER" id="PTHR44591">
    <property type="entry name" value="STRESS RESPONSE REGULATOR PROTEIN 1"/>
    <property type="match status" value="1"/>
</dbReference>
<keyword evidence="5" id="KW-1185">Reference proteome</keyword>
<feature type="domain" description="Response regulatory" evidence="3">
    <location>
        <begin position="37"/>
        <end position="154"/>
    </location>
</feature>
<sequence length="160" mass="17712">MKASSTIEITPLQSNYPEIGGVASMFNEEILSMATKRVLIIDDEPDVRAVVQGCLEDIAGWNVLTSESGREGLAKVMVDRPDAIVLDVMMPGMDGFAFLRELRTRPEGRSIPVVLLTAKVNPTDPQVLLELSIKGIISKPFDPFELTEQIAYFLGWKMEE</sequence>
<accession>A0ABV4X8T9</accession>
<dbReference type="RefSeq" id="WP_413272183.1">
    <property type="nucleotide sequence ID" value="NZ_JBHFNQ010000151.1"/>
</dbReference>
<comment type="caution">
    <text evidence="4">The sequence shown here is derived from an EMBL/GenBank/DDBJ whole genome shotgun (WGS) entry which is preliminary data.</text>
</comment>
<dbReference type="InterPro" id="IPR001789">
    <property type="entry name" value="Sig_transdc_resp-reg_receiver"/>
</dbReference>